<feature type="region of interest" description="Disordered" evidence="6">
    <location>
        <begin position="22"/>
        <end position="94"/>
    </location>
</feature>
<feature type="transmembrane region" description="Helical" evidence="7">
    <location>
        <begin position="162"/>
        <end position="187"/>
    </location>
</feature>
<keyword evidence="9" id="KW-1185">Reference proteome</keyword>
<evidence type="ECO:0000256" key="6">
    <source>
        <dbReference type="SAM" id="MobiDB-lite"/>
    </source>
</evidence>
<reference evidence="8" key="2">
    <citation type="submission" date="2025-09" db="UniProtKB">
        <authorList>
            <consortium name="Ensembl"/>
        </authorList>
    </citation>
    <scope>IDENTIFICATION</scope>
</reference>
<comment type="similarity">
    <text evidence="2">Belongs to the CD225/Dispanin family.</text>
</comment>
<dbReference type="Ensembl" id="ENSCAFT00020010432.1">
    <property type="protein sequence ID" value="ENSCAFP00020008985.1"/>
    <property type="gene ID" value="ENSCAFG00020007276.1"/>
</dbReference>
<reference evidence="8" key="1">
    <citation type="submission" date="2025-08" db="UniProtKB">
        <authorList>
            <consortium name="Ensembl"/>
        </authorList>
    </citation>
    <scope>IDENTIFICATION</scope>
</reference>
<dbReference type="PANTHER" id="PTHR13999:SF4">
    <property type="entry name" value="INTERFERON-INDUCED TRANSMEMBRANE PROTEIN 3"/>
    <property type="match status" value="1"/>
</dbReference>
<evidence type="ECO:0000256" key="5">
    <source>
        <dbReference type="ARBA" id="ARBA00023136"/>
    </source>
</evidence>
<dbReference type="InterPro" id="IPR051517">
    <property type="entry name" value="IFITM_antiviral_protein"/>
</dbReference>
<dbReference type="GO" id="GO:0035456">
    <property type="term" value="P:response to interferon-beta"/>
    <property type="evidence" value="ECO:0007669"/>
    <property type="project" value="TreeGrafter"/>
</dbReference>
<feature type="transmembrane region" description="Helical" evidence="7">
    <location>
        <begin position="112"/>
        <end position="134"/>
    </location>
</feature>
<dbReference type="AlphaFoldDB" id="A0A8C0K276"/>
<sequence length="200" mass="21539">PDTGSGATLLVPGQFTTFRKARKQKLWGKETTGEGGAPSCLPHPHSASCTCHHEPRPSALAPWRPRRRPPHLRDAQGRARGGGPRVGAPQSAAPATTTVINIRGDTVVPDHVVWSLFNTVFMNWCCLGFVAFAYSEKTRDRKMAGDLTGAQSFASTARCLNIWALVLGLLLTVTFVILVSTGSLVIFETVSEMVKHYGGS</sequence>
<dbReference type="Proteomes" id="UP000694391">
    <property type="component" value="Unplaced"/>
</dbReference>
<dbReference type="InterPro" id="IPR007593">
    <property type="entry name" value="CD225/Dispanin_fam"/>
</dbReference>
<dbReference type="GeneTree" id="ENSGT00950000182857"/>
<evidence type="ECO:0000256" key="2">
    <source>
        <dbReference type="ARBA" id="ARBA00006843"/>
    </source>
</evidence>
<protein>
    <submittedName>
        <fullName evidence="8">Interferon-induced transmembrane protein 1-like</fullName>
    </submittedName>
</protein>
<organism evidence="8 9">
    <name type="scientific">Canis lupus dingo</name>
    <name type="common">dingo</name>
    <dbReference type="NCBI Taxonomy" id="286419"/>
    <lineage>
        <taxon>Eukaryota</taxon>
        <taxon>Metazoa</taxon>
        <taxon>Chordata</taxon>
        <taxon>Craniata</taxon>
        <taxon>Vertebrata</taxon>
        <taxon>Euteleostomi</taxon>
        <taxon>Mammalia</taxon>
        <taxon>Eutheria</taxon>
        <taxon>Laurasiatheria</taxon>
        <taxon>Carnivora</taxon>
        <taxon>Caniformia</taxon>
        <taxon>Canidae</taxon>
        <taxon>Canis</taxon>
    </lineage>
</organism>
<dbReference type="GO" id="GO:0051607">
    <property type="term" value="P:defense response to virus"/>
    <property type="evidence" value="ECO:0007669"/>
    <property type="project" value="TreeGrafter"/>
</dbReference>
<dbReference type="GO" id="GO:0034341">
    <property type="term" value="P:response to type II interferon"/>
    <property type="evidence" value="ECO:0007669"/>
    <property type="project" value="TreeGrafter"/>
</dbReference>
<accession>A0A8C0K276</accession>
<name>A0A8C0K276_CANLU</name>
<evidence type="ECO:0000313" key="9">
    <source>
        <dbReference type="Proteomes" id="UP000694391"/>
    </source>
</evidence>
<evidence type="ECO:0000256" key="4">
    <source>
        <dbReference type="ARBA" id="ARBA00022989"/>
    </source>
</evidence>
<proteinExistence type="inferred from homology"/>
<keyword evidence="5 7" id="KW-0472">Membrane</keyword>
<dbReference type="PANTHER" id="PTHR13999">
    <property type="entry name" value="INTERFERON INDUCIBLE TRANSMEMBRANE PROTEIN"/>
    <property type="match status" value="1"/>
</dbReference>
<dbReference type="GO" id="GO:0060337">
    <property type="term" value="P:type I interferon-mediated signaling pathway"/>
    <property type="evidence" value="ECO:0007669"/>
    <property type="project" value="TreeGrafter"/>
</dbReference>
<dbReference type="GO" id="GO:0045071">
    <property type="term" value="P:negative regulation of viral genome replication"/>
    <property type="evidence" value="ECO:0007669"/>
    <property type="project" value="TreeGrafter"/>
</dbReference>
<evidence type="ECO:0000256" key="7">
    <source>
        <dbReference type="SAM" id="Phobius"/>
    </source>
</evidence>
<gene>
    <name evidence="8" type="primary">LOC112663546</name>
</gene>
<evidence type="ECO:0000256" key="3">
    <source>
        <dbReference type="ARBA" id="ARBA00022692"/>
    </source>
</evidence>
<dbReference type="GO" id="GO:0005886">
    <property type="term" value="C:plasma membrane"/>
    <property type="evidence" value="ECO:0007669"/>
    <property type="project" value="TreeGrafter"/>
</dbReference>
<dbReference type="Pfam" id="PF04505">
    <property type="entry name" value="CD225"/>
    <property type="match status" value="1"/>
</dbReference>
<keyword evidence="3 7" id="KW-0812">Transmembrane</keyword>
<comment type="subcellular location">
    <subcellularLocation>
        <location evidence="1">Membrane</location>
    </subcellularLocation>
</comment>
<dbReference type="GO" id="GO:0035455">
    <property type="term" value="P:response to interferon-alpha"/>
    <property type="evidence" value="ECO:0007669"/>
    <property type="project" value="TreeGrafter"/>
</dbReference>
<keyword evidence="4 7" id="KW-1133">Transmembrane helix</keyword>
<dbReference type="GO" id="GO:0046597">
    <property type="term" value="P:host-mediated suppression of symbiont invasion"/>
    <property type="evidence" value="ECO:0007669"/>
    <property type="project" value="TreeGrafter"/>
</dbReference>
<evidence type="ECO:0000313" key="8">
    <source>
        <dbReference type="Ensembl" id="ENSCAFP00020008985.1"/>
    </source>
</evidence>
<evidence type="ECO:0000256" key="1">
    <source>
        <dbReference type="ARBA" id="ARBA00004370"/>
    </source>
</evidence>